<dbReference type="InterPro" id="IPR014892">
    <property type="entry name" value="RPA_C"/>
</dbReference>
<dbReference type="InterPro" id="IPR002589">
    <property type="entry name" value="Macro_dom"/>
</dbReference>
<organism evidence="3 4">
    <name type="scientific">Lophiostoma macrostomum CBS 122681</name>
    <dbReference type="NCBI Taxonomy" id="1314788"/>
    <lineage>
        <taxon>Eukaryota</taxon>
        <taxon>Fungi</taxon>
        <taxon>Dikarya</taxon>
        <taxon>Ascomycota</taxon>
        <taxon>Pezizomycotina</taxon>
        <taxon>Dothideomycetes</taxon>
        <taxon>Pleosporomycetidae</taxon>
        <taxon>Pleosporales</taxon>
        <taxon>Lophiostomataceae</taxon>
        <taxon>Lophiostoma</taxon>
    </lineage>
</organism>
<accession>A0A6A6SXS2</accession>
<feature type="region of interest" description="Disordered" evidence="1">
    <location>
        <begin position="498"/>
        <end position="544"/>
    </location>
</feature>
<dbReference type="Proteomes" id="UP000799324">
    <property type="component" value="Unassembled WGS sequence"/>
</dbReference>
<feature type="region of interest" description="Disordered" evidence="1">
    <location>
        <begin position="1811"/>
        <end position="1846"/>
    </location>
</feature>
<dbReference type="EMBL" id="MU004427">
    <property type="protein sequence ID" value="KAF2651383.1"/>
    <property type="molecule type" value="Genomic_DNA"/>
</dbReference>
<dbReference type="SUPFAM" id="SSF52949">
    <property type="entry name" value="Macro domain-like"/>
    <property type="match status" value="2"/>
</dbReference>
<dbReference type="Gene3D" id="3.40.220.10">
    <property type="entry name" value="Leucine Aminopeptidase, subunit E, domain 1"/>
    <property type="match status" value="2"/>
</dbReference>
<dbReference type="OrthoDB" id="6133115at2759"/>
<proteinExistence type="predicted"/>
<dbReference type="SMART" id="SM00355">
    <property type="entry name" value="ZnF_C2H2"/>
    <property type="match status" value="3"/>
</dbReference>
<dbReference type="InterPro" id="IPR058925">
    <property type="entry name" value="zf-C2H2_AcuF"/>
</dbReference>
<dbReference type="InterPro" id="IPR043472">
    <property type="entry name" value="Macro_dom-like"/>
</dbReference>
<dbReference type="SMART" id="SM00506">
    <property type="entry name" value="A1pp"/>
    <property type="match status" value="2"/>
</dbReference>
<reference evidence="3" key="1">
    <citation type="journal article" date="2020" name="Stud. Mycol.">
        <title>101 Dothideomycetes genomes: a test case for predicting lifestyles and emergence of pathogens.</title>
        <authorList>
            <person name="Haridas S."/>
            <person name="Albert R."/>
            <person name="Binder M."/>
            <person name="Bloem J."/>
            <person name="Labutti K."/>
            <person name="Salamov A."/>
            <person name="Andreopoulos B."/>
            <person name="Baker S."/>
            <person name="Barry K."/>
            <person name="Bills G."/>
            <person name="Bluhm B."/>
            <person name="Cannon C."/>
            <person name="Castanera R."/>
            <person name="Culley D."/>
            <person name="Daum C."/>
            <person name="Ezra D."/>
            <person name="Gonzalez J."/>
            <person name="Henrissat B."/>
            <person name="Kuo A."/>
            <person name="Liang C."/>
            <person name="Lipzen A."/>
            <person name="Lutzoni F."/>
            <person name="Magnuson J."/>
            <person name="Mondo S."/>
            <person name="Nolan M."/>
            <person name="Ohm R."/>
            <person name="Pangilinan J."/>
            <person name="Park H.-J."/>
            <person name="Ramirez L."/>
            <person name="Alfaro M."/>
            <person name="Sun H."/>
            <person name="Tritt A."/>
            <person name="Yoshinaga Y."/>
            <person name="Zwiers L.-H."/>
            <person name="Turgeon B."/>
            <person name="Goodwin S."/>
            <person name="Spatafora J."/>
            <person name="Crous P."/>
            <person name="Grigoriev I."/>
        </authorList>
    </citation>
    <scope>NUCLEOTIDE SEQUENCE</scope>
    <source>
        <strain evidence="3">CBS 122681</strain>
    </source>
</reference>
<evidence type="ECO:0000313" key="4">
    <source>
        <dbReference type="Proteomes" id="UP000799324"/>
    </source>
</evidence>
<evidence type="ECO:0000313" key="3">
    <source>
        <dbReference type="EMBL" id="KAF2651383.1"/>
    </source>
</evidence>
<dbReference type="PANTHER" id="PTHR11106:SF27">
    <property type="entry name" value="MACRO DOMAIN-CONTAINING PROTEIN"/>
    <property type="match status" value="1"/>
</dbReference>
<evidence type="ECO:0000256" key="1">
    <source>
        <dbReference type="SAM" id="MobiDB-lite"/>
    </source>
</evidence>
<evidence type="ECO:0000259" key="2">
    <source>
        <dbReference type="PROSITE" id="PS51154"/>
    </source>
</evidence>
<feature type="domain" description="Macro" evidence="2">
    <location>
        <begin position="1169"/>
        <end position="1348"/>
    </location>
</feature>
<feature type="region of interest" description="Disordered" evidence="1">
    <location>
        <begin position="102"/>
        <end position="125"/>
    </location>
</feature>
<dbReference type="InterPro" id="IPR013087">
    <property type="entry name" value="Znf_C2H2_type"/>
</dbReference>
<dbReference type="PROSITE" id="PS51154">
    <property type="entry name" value="MACRO"/>
    <property type="match status" value="2"/>
</dbReference>
<name>A0A6A6SXS2_9PLEO</name>
<dbReference type="Pfam" id="PF26082">
    <property type="entry name" value="zf-C2H2_AcuF"/>
    <property type="match status" value="1"/>
</dbReference>
<dbReference type="Pfam" id="PF24345">
    <property type="entry name" value="PH_24"/>
    <property type="match status" value="1"/>
</dbReference>
<dbReference type="InterPro" id="IPR056223">
    <property type="entry name" value="PH_24"/>
</dbReference>
<dbReference type="PANTHER" id="PTHR11106">
    <property type="entry name" value="GANGLIOSIDE INDUCED DIFFERENTIATION ASSOCIATED PROTEIN 2-RELATED"/>
    <property type="match status" value="1"/>
</dbReference>
<feature type="domain" description="Macro" evidence="2">
    <location>
        <begin position="740"/>
        <end position="927"/>
    </location>
</feature>
<protein>
    <recommendedName>
        <fullName evidence="2">Macro domain-containing protein</fullName>
    </recommendedName>
</protein>
<feature type="compositionally biased region" description="Polar residues" evidence="1">
    <location>
        <begin position="678"/>
        <end position="688"/>
    </location>
</feature>
<dbReference type="Pfam" id="PF01661">
    <property type="entry name" value="Macro"/>
    <property type="match status" value="2"/>
</dbReference>
<dbReference type="Pfam" id="PF08784">
    <property type="entry name" value="RPA_C"/>
    <property type="match status" value="1"/>
</dbReference>
<dbReference type="InterPro" id="IPR058348">
    <property type="entry name" value="DUF8035"/>
</dbReference>
<feature type="region of interest" description="Disordered" evidence="1">
    <location>
        <begin position="669"/>
        <end position="714"/>
    </location>
</feature>
<dbReference type="Pfam" id="PF26118">
    <property type="entry name" value="DUF8035"/>
    <property type="match status" value="1"/>
</dbReference>
<feature type="compositionally biased region" description="Low complexity" evidence="1">
    <location>
        <begin position="509"/>
        <end position="538"/>
    </location>
</feature>
<feature type="compositionally biased region" description="Acidic residues" evidence="1">
    <location>
        <begin position="110"/>
        <end position="125"/>
    </location>
</feature>
<sequence>MAAIRFSSAAVHRGFQNLISCYSSAPDNLCELLDSEALDDEFGRFRVWVGNLGALQKGHSSLDYRLRESPLLSSNTLKLLKELEENIVEVIAVLSGVRLPYEQQAKPEDSENEDDEFFSEDEDDDSILESPRTELGQRFRDIVDIIDNLYKLSVRIRQPTLRARSLKAATYRPKDRETGVDLLESYAVFDIQHTRELVRHLRSEHTEFADIDKDPIIDRLAKAVTLRRRQFKYWRRHRDKLGTSALLEDEPAMLPAPVGPHIPHRFDGPEVEVGNIGAGKFDQAASEKTGRTLLSGTEATRNPNQQSLDDIVDSKSVTSYATTVRDLDNHEIELPPPPKTAEGGEKDFECPYCFIICPSRYGKGRSWRTHLLQDLQPYLCTYPECENSEHLFRSRREWSDHEASHRKAFRCPEHPTSVYHTTDGLRDHIRQVHADSVPEYQLESIVKVGETSTVDLREKCPICCVTADMEGGLKNHIANHLERLACFSLPNCVADDDSDGTSGAGTRGGSTTSNSSQSGTLRTSSRVSSHSTRSNSSLRGDDSISAEQGQLSANALGSLPNAIESRVDIFLSDKIKAVAIDQQDTDDSLADLDEHVVETEAFRSYLHSLPGSLSVRFMRRYGSWRGSIKFQNEDFASSALGSFNHSRFPDIKLQRGIENRTSVKFSLPRTAMPETATGAENASPTRQTALENENEESSSSASLSYTKSETPGEGRLRILTTSEIQTLHTLYRSRQLQQRDQSYAPNDAYNGLISYCYHDITRLQVECIVNSANRALKITRPNETLNYIVHRNAGPGLQKECKAHGRINAGAVALTSAYNLPCDYVMHAARPHFTGSSKSMGKYNVLTQCYRSALRKALDHNVKTIAFPCLGAGGCGFPSKTAARIALQEVREWLDAHSGQAQFKKIIFCVFSDADRKAYMDFLPVFFPPTHGDLENIMAPTTSPPRVSFATLHIVQSQVDVTAQHLVGFSEDFPAFPKSVLSELTAISSCLQSVGRKVTTSNESDLNMTDQTVDDINLLCAILQSICGDVVELIEQTKYADKSNTRANQTIWEDYNSHVKDVQGLDLPGLLVLCNDFVQILDDVIVRNGIEPYEMATIRMRLGNYRLKKTGEDHKQVRDNFEETLYERDFQERAVKKGAVTDSRTDAIKPYHIPSLSRLYQLGDLEYKPTFAKPNQSELTKVALIREDITRLDVDVLVSSTDPDFSGAGTLDRLVFQKGGNALRRECARFGTCKEGDIKITQGGLLHARHVIHVVMFEVYRTGTKEYLRKIYREILLLASSLKATTIAIPAIGTGALNYPRRDCAALAMEEVKRFLESDDSGSLEKIIFCVYGSNDEHVYKSTLPIFFPPIASNVNKALSSGPGENNLHSSSAETQAPGASPIVPKRTLFGSVGDAFRNVRFGKQPATTASRSLRPEEVEALRNFENHAERECSTCSNMVKLYNEGRELCADGYAAAQCVLKYLYMESSRIVYSTDLEGDKRIAVKIPPEFPKVWNLLILVEGSYRDEYRSRPFVSPNQPYDTVHEGETIPPWWTNYNPKVEIPPRHPEPEKIIARILSWHEETKELGLLDVEECNVYWFPGKVEVYESDQPRQNQSPLLSLKLTPSVPLIKSGVSDVALKAPSLPDSRIRLEGEVRFRCRSADECEKLFQKLKIARRYSWQSGARESVQGEQASAPRNKDEGRKVLVSELSTSQEDSLADKILTLLRSLPAPEDSQGLSTEELSAALEVSVEDVANAAEELRHRELIFRTVETSTWLPTKRTHKDGEGPSQESHKLYTPILRRQSSDTSNIIKPDMANPTPINITDYVTYLDETPDPDHDPDPTSPSTITHPRPTTPDLSQPFPIPPGARWTKIDRRLVNAQALEEVNERFEQQEAHNVVLRVLKREDIVRLAERTREIRKGREELREFARRAGEAGDIRESDEKEVVEG</sequence>
<feature type="region of interest" description="Disordered" evidence="1">
    <location>
        <begin position="1912"/>
        <end position="1931"/>
    </location>
</feature>
<gene>
    <name evidence="3" type="ORF">K491DRAFT_97807</name>
</gene>
<keyword evidence="4" id="KW-1185">Reference proteome</keyword>